<gene>
    <name evidence="1" type="ORF">V565_057370</name>
</gene>
<proteinExistence type="predicted"/>
<dbReference type="AlphaFoldDB" id="A0A074SNV3"/>
<protein>
    <recommendedName>
        <fullName evidence="3">F-box-like domain protein</fullName>
    </recommendedName>
</protein>
<organism evidence="1 2">
    <name type="scientific">Rhizoctonia solani 123E</name>
    <dbReference type="NCBI Taxonomy" id="1423351"/>
    <lineage>
        <taxon>Eukaryota</taxon>
        <taxon>Fungi</taxon>
        <taxon>Dikarya</taxon>
        <taxon>Basidiomycota</taxon>
        <taxon>Agaricomycotina</taxon>
        <taxon>Agaricomycetes</taxon>
        <taxon>Cantharellales</taxon>
        <taxon>Ceratobasidiaceae</taxon>
        <taxon>Rhizoctonia</taxon>
    </lineage>
</organism>
<evidence type="ECO:0000313" key="1">
    <source>
        <dbReference type="EMBL" id="KEP51697.1"/>
    </source>
</evidence>
<accession>A0A074SNV3</accession>
<dbReference type="OrthoDB" id="3237742at2759"/>
<evidence type="ECO:0000313" key="2">
    <source>
        <dbReference type="Proteomes" id="UP000027456"/>
    </source>
</evidence>
<name>A0A074SNV3_9AGAM</name>
<comment type="caution">
    <text evidence="1">The sequence shown here is derived from an EMBL/GenBank/DDBJ whole genome shotgun (WGS) entry which is preliminary data.</text>
</comment>
<reference evidence="1 2" key="1">
    <citation type="submission" date="2013-12" db="EMBL/GenBank/DDBJ databases">
        <authorList>
            <person name="Cubeta M."/>
            <person name="Pakala S."/>
            <person name="Fedorova N."/>
            <person name="Thomas E."/>
            <person name="Dean R."/>
            <person name="Jabaji S."/>
            <person name="Neate S."/>
            <person name="Toda T."/>
            <person name="Tavantzis S."/>
            <person name="Vilgalys R."/>
            <person name="Bharathan N."/>
            <person name="Pakala S."/>
            <person name="Losada L.S."/>
            <person name="Zafar N."/>
            <person name="Nierman W."/>
        </authorList>
    </citation>
    <scope>NUCLEOTIDE SEQUENCE [LARGE SCALE GENOMIC DNA]</scope>
    <source>
        <strain evidence="1 2">123E</strain>
    </source>
</reference>
<dbReference type="Proteomes" id="UP000027456">
    <property type="component" value="Unassembled WGS sequence"/>
</dbReference>
<sequence length="439" mass="49159">MLQVTPSLSLPSPLSPHLPTPTTPPALAQLILLTYATLWLPLYCLQDLCNVLSGWLRPSESPIPGDSAVETVISNRPPATQATPLASCPPPLPLELVERIAEFLFEPAPPVADGSAAVSLQSVKPLWGDVVGFMQASISLHNIGFKRWLQVIAVKNVEDWSVINDNIRLIREIHCFDGTLIDSEHQNTLSKIPYLYTAVVDAHSDVWHDKHNRFAYRDILSTLPPSLKRLEIEHAHGPDIKIISLVKQHCPQLEELILGRCTMFNRHPACDFWVSFPHDHDAYMSDTGTDAYAHSLANELAPLKHLRSLRVGLYFAPSDIVLAHRLYHRRGLPAPETIHWQSAIPLAELPANTLLQELPPHIEPATTTQLVSLLHHPDEESYTEFKCSRCAEITYTASKEAEKSASSILHEYIPTLLSVEWMGWLTPRRLGIHSYRFSP</sequence>
<dbReference type="HOGENOM" id="CLU_045288_0_0_1"/>
<keyword evidence="2" id="KW-1185">Reference proteome</keyword>
<evidence type="ECO:0008006" key="3">
    <source>
        <dbReference type="Google" id="ProtNLM"/>
    </source>
</evidence>
<dbReference type="EMBL" id="AZST01000150">
    <property type="protein sequence ID" value="KEP51697.1"/>
    <property type="molecule type" value="Genomic_DNA"/>
</dbReference>